<dbReference type="PROSITE" id="PS51186">
    <property type="entry name" value="GNAT"/>
    <property type="match status" value="1"/>
</dbReference>
<evidence type="ECO:0000313" key="3">
    <source>
        <dbReference type="Proteomes" id="UP000054935"/>
    </source>
</evidence>
<dbReference type="GO" id="GO:0008999">
    <property type="term" value="F:protein-N-terminal-alanine acetyltransferase activity"/>
    <property type="evidence" value="ECO:0007669"/>
    <property type="project" value="TreeGrafter"/>
</dbReference>
<evidence type="ECO:0000259" key="1">
    <source>
        <dbReference type="PROSITE" id="PS51186"/>
    </source>
</evidence>
<dbReference type="EMBL" id="CYSE01000003">
    <property type="protein sequence ID" value="CUH78034.1"/>
    <property type="molecule type" value="Genomic_DNA"/>
</dbReference>
<sequence length="232" mass="25700">MTSRMNEHGQPIGLPVTCALPRPRPAHIPLAGHWATLTPTRESDAQGLLDAFAEDTSGKGWTYLPDAPWISLADATAFCRMAQGSADPMFYTVTDRAGVISGFLSLLRIDPGVGSVEVGYIHFAPRLQRTPTATEAIFLLLSQCLDDLGYRRFEWKCDALNAPSRAAAQRFGFAPEGVFRNATVYKGRSRDTAWFAMTDGDWQDIRPRYAAWLSPENFDDKGQQIKRLQDCG</sequence>
<dbReference type="PANTHER" id="PTHR43441:SF2">
    <property type="entry name" value="FAMILY ACETYLTRANSFERASE, PUTATIVE (AFU_ORTHOLOGUE AFUA_7G00850)-RELATED"/>
    <property type="match status" value="1"/>
</dbReference>
<dbReference type="OrthoDB" id="5295305at2"/>
<name>A0A0P1G8V9_9RHOB</name>
<dbReference type="SUPFAM" id="SSF55729">
    <property type="entry name" value="Acyl-CoA N-acyltransferases (Nat)"/>
    <property type="match status" value="1"/>
</dbReference>
<dbReference type="Gene3D" id="3.40.630.30">
    <property type="match status" value="1"/>
</dbReference>
<evidence type="ECO:0000313" key="2">
    <source>
        <dbReference type="EMBL" id="CUH78034.1"/>
    </source>
</evidence>
<dbReference type="Proteomes" id="UP000054935">
    <property type="component" value="Unassembled WGS sequence"/>
</dbReference>
<dbReference type="InterPro" id="IPR051908">
    <property type="entry name" value="Ribosomal_N-acetyltransferase"/>
</dbReference>
<proteinExistence type="predicted"/>
<dbReference type="InterPro" id="IPR016181">
    <property type="entry name" value="Acyl_CoA_acyltransferase"/>
</dbReference>
<organism evidence="2 3">
    <name type="scientific">Tropicibacter naphthalenivorans</name>
    <dbReference type="NCBI Taxonomy" id="441103"/>
    <lineage>
        <taxon>Bacteria</taxon>
        <taxon>Pseudomonadati</taxon>
        <taxon>Pseudomonadota</taxon>
        <taxon>Alphaproteobacteria</taxon>
        <taxon>Rhodobacterales</taxon>
        <taxon>Roseobacteraceae</taxon>
        <taxon>Tropicibacter</taxon>
    </lineage>
</organism>
<dbReference type="InterPro" id="IPR000182">
    <property type="entry name" value="GNAT_dom"/>
</dbReference>
<dbReference type="AlphaFoldDB" id="A0A0P1G8V9"/>
<accession>A0A0P1G8V9</accession>
<dbReference type="STRING" id="441103.TRN7648_01757"/>
<dbReference type="GO" id="GO:1990189">
    <property type="term" value="F:protein N-terminal-serine acetyltransferase activity"/>
    <property type="evidence" value="ECO:0007669"/>
    <property type="project" value="TreeGrafter"/>
</dbReference>
<keyword evidence="3" id="KW-1185">Reference proteome</keyword>
<feature type="domain" description="N-acetyltransferase" evidence="1">
    <location>
        <begin position="35"/>
        <end position="191"/>
    </location>
</feature>
<gene>
    <name evidence="2" type="ORF">TRN7648_01757</name>
</gene>
<dbReference type="PANTHER" id="PTHR43441">
    <property type="entry name" value="RIBOSOMAL-PROTEIN-SERINE ACETYLTRANSFERASE"/>
    <property type="match status" value="1"/>
</dbReference>
<dbReference type="Pfam" id="PF13302">
    <property type="entry name" value="Acetyltransf_3"/>
    <property type="match status" value="1"/>
</dbReference>
<protein>
    <recommendedName>
        <fullName evidence="1">N-acetyltransferase domain-containing protein</fullName>
    </recommendedName>
</protein>
<reference evidence="2 3" key="1">
    <citation type="submission" date="2015-09" db="EMBL/GenBank/DDBJ databases">
        <authorList>
            <consortium name="Swine Surveillance"/>
        </authorList>
    </citation>
    <scope>NUCLEOTIDE SEQUENCE [LARGE SCALE GENOMIC DNA]</scope>
    <source>
        <strain evidence="2 3">CECT 7648</strain>
    </source>
</reference>